<organism evidence="1 2">
    <name type="scientific">Coprinopsis cinerea (strain Okayama-7 / 130 / ATCC MYA-4618 / FGSC 9003)</name>
    <name type="common">Inky cap fungus</name>
    <name type="synonym">Hormographiella aspergillata</name>
    <dbReference type="NCBI Taxonomy" id="240176"/>
    <lineage>
        <taxon>Eukaryota</taxon>
        <taxon>Fungi</taxon>
        <taxon>Dikarya</taxon>
        <taxon>Basidiomycota</taxon>
        <taxon>Agaricomycotina</taxon>
        <taxon>Agaricomycetes</taxon>
        <taxon>Agaricomycetidae</taxon>
        <taxon>Agaricales</taxon>
        <taxon>Agaricineae</taxon>
        <taxon>Psathyrellaceae</taxon>
        <taxon>Coprinopsis</taxon>
    </lineage>
</organism>
<comment type="caution">
    <text evidence="1">The sequence shown here is derived from an EMBL/GenBank/DDBJ whole genome shotgun (WGS) entry which is preliminary data.</text>
</comment>
<sequence length="160" mass="17236">MTFYEKSNFDGDFVYAITPIPISIRNPSPGEDCPGIQNALEDQPQADLALPEPPFIPADIAPTIYTFTMSEGQPVPTRTGDPSEMTTITAVVEQPTVFSENGNMKTSTTTFTTTMAMRTQDLSSFFPVNAAESDGSSGSAPFDVKNTLIIATLTVASFFF</sequence>
<dbReference type="AlphaFoldDB" id="A8N1V1"/>
<evidence type="ECO:0000313" key="2">
    <source>
        <dbReference type="Proteomes" id="UP000001861"/>
    </source>
</evidence>
<dbReference type="GeneID" id="6005276"/>
<dbReference type="VEuPathDB" id="FungiDB:CC1G_03644"/>
<name>A8N1V1_COPC7</name>
<dbReference type="RefSeq" id="XP_001828850.1">
    <property type="nucleotide sequence ID" value="XM_001828798.2"/>
</dbReference>
<accession>A8N1V1</accession>
<protein>
    <submittedName>
        <fullName evidence="1">Uncharacterized protein</fullName>
    </submittedName>
</protein>
<keyword evidence="2" id="KW-1185">Reference proteome</keyword>
<dbReference type="Proteomes" id="UP000001861">
    <property type="component" value="Unassembled WGS sequence"/>
</dbReference>
<proteinExistence type="predicted"/>
<dbReference type="InParanoid" id="A8N1V1"/>
<evidence type="ECO:0000313" key="1">
    <source>
        <dbReference type="EMBL" id="EAU92857.1"/>
    </source>
</evidence>
<dbReference type="OrthoDB" id="3267335at2759"/>
<gene>
    <name evidence="1" type="ORF">CC1G_03644</name>
</gene>
<dbReference type="EMBL" id="AACS02000001">
    <property type="protein sequence ID" value="EAU92857.1"/>
    <property type="molecule type" value="Genomic_DNA"/>
</dbReference>
<dbReference type="KEGG" id="cci:CC1G_03644"/>
<reference evidence="1 2" key="1">
    <citation type="journal article" date="2010" name="Proc. Natl. Acad. Sci. U.S.A.">
        <title>Insights into evolution of multicellular fungi from the assembled chromosomes of the mushroom Coprinopsis cinerea (Coprinus cinereus).</title>
        <authorList>
            <person name="Stajich J.E."/>
            <person name="Wilke S.K."/>
            <person name="Ahren D."/>
            <person name="Au C.H."/>
            <person name="Birren B.W."/>
            <person name="Borodovsky M."/>
            <person name="Burns C."/>
            <person name="Canback B."/>
            <person name="Casselton L.A."/>
            <person name="Cheng C.K."/>
            <person name="Deng J."/>
            <person name="Dietrich F.S."/>
            <person name="Fargo D.C."/>
            <person name="Farman M.L."/>
            <person name="Gathman A.C."/>
            <person name="Goldberg J."/>
            <person name="Guigo R."/>
            <person name="Hoegger P.J."/>
            <person name="Hooker J.B."/>
            <person name="Huggins A."/>
            <person name="James T.Y."/>
            <person name="Kamada T."/>
            <person name="Kilaru S."/>
            <person name="Kodira C."/>
            <person name="Kues U."/>
            <person name="Kupfer D."/>
            <person name="Kwan H.S."/>
            <person name="Lomsadze A."/>
            <person name="Li W."/>
            <person name="Lilly W.W."/>
            <person name="Ma L.J."/>
            <person name="Mackey A.J."/>
            <person name="Manning G."/>
            <person name="Martin F."/>
            <person name="Muraguchi H."/>
            <person name="Natvig D.O."/>
            <person name="Palmerini H."/>
            <person name="Ramesh M.A."/>
            <person name="Rehmeyer C.J."/>
            <person name="Roe B.A."/>
            <person name="Shenoy N."/>
            <person name="Stanke M."/>
            <person name="Ter-Hovhannisyan V."/>
            <person name="Tunlid A."/>
            <person name="Velagapudi R."/>
            <person name="Vision T.J."/>
            <person name="Zeng Q."/>
            <person name="Zolan M.E."/>
            <person name="Pukkila P.J."/>
        </authorList>
    </citation>
    <scope>NUCLEOTIDE SEQUENCE [LARGE SCALE GENOMIC DNA]</scope>
    <source>
        <strain evidence="2">Okayama-7 / 130 / ATCC MYA-4618 / FGSC 9003</strain>
    </source>
</reference>